<dbReference type="AlphaFoldDB" id="A0AAX0I2Q0"/>
<dbReference type="Proteomes" id="UP000175852">
    <property type="component" value="Unassembled WGS sequence"/>
</dbReference>
<protein>
    <submittedName>
        <fullName evidence="1">Uncharacterized protein</fullName>
    </submittedName>
</protein>
<comment type="caution">
    <text evidence="1">The sequence shown here is derived from an EMBL/GenBank/DDBJ whole genome shotgun (WGS) entry which is preliminary data.</text>
</comment>
<accession>A0AAX0I2Q0</accession>
<reference evidence="1 2" key="1">
    <citation type="submission" date="2016-09" db="EMBL/GenBank/DDBJ databases">
        <authorList>
            <person name="Wen S.-F."/>
            <person name="Lo A.-C."/>
            <person name="Lin C.-J."/>
            <person name="Tseng T.-T."/>
        </authorList>
    </citation>
    <scope>NUCLEOTIDE SEQUENCE [LARGE SCALE GENOMIC DNA]</scope>
    <source>
        <strain evidence="1 2">12609</strain>
    </source>
</reference>
<evidence type="ECO:0000313" key="1">
    <source>
        <dbReference type="EMBL" id="OEY91126.1"/>
    </source>
</evidence>
<evidence type="ECO:0000313" key="2">
    <source>
        <dbReference type="Proteomes" id="UP000175852"/>
    </source>
</evidence>
<dbReference type="EMBL" id="MKCQ01000001">
    <property type="protein sequence ID" value="OEY91126.1"/>
    <property type="molecule type" value="Genomic_DNA"/>
</dbReference>
<organism evidence="1 2">
    <name type="scientific">Xanthomonas campestris pv. glycines</name>
    <dbReference type="NCBI Taxonomy" id="473421"/>
    <lineage>
        <taxon>Bacteria</taxon>
        <taxon>Pseudomonadati</taxon>
        <taxon>Pseudomonadota</taxon>
        <taxon>Gammaproteobacteria</taxon>
        <taxon>Lysobacterales</taxon>
        <taxon>Lysobacteraceae</taxon>
        <taxon>Xanthomonas</taxon>
    </lineage>
</organism>
<name>A0AAX0I2Q0_XANCG</name>
<proteinExistence type="predicted"/>
<gene>
    <name evidence="1" type="ORF">BIY41_00365</name>
</gene>
<sequence length="100" mass="11896">MPVQRLRWERPVLPEKWQVQQVRQVLHWPGALLVLPGRHRQWQAQVPWVWSRLAEWSQARAAQRQPARFVQSSSPVLLQALRCHPHARHRQWVQPASLKA</sequence>